<geneLocation type="nucleomorph" evidence="2"/>
<keyword evidence="1" id="KW-0472">Membrane</keyword>
<gene>
    <name evidence="2" type="ORF">CMESO_31</name>
</gene>
<accession>J7G2J8</accession>
<name>J7G2J8_9CRYP</name>
<feature type="transmembrane region" description="Helical" evidence="1">
    <location>
        <begin position="939"/>
        <end position="963"/>
    </location>
</feature>
<dbReference type="AlphaFoldDB" id="J7G2J8"/>
<feature type="transmembrane region" description="Helical" evidence="1">
    <location>
        <begin position="107"/>
        <end position="130"/>
    </location>
</feature>
<keyword evidence="1" id="KW-1133">Transmembrane helix</keyword>
<feature type="transmembrane region" description="Helical" evidence="1">
    <location>
        <begin position="984"/>
        <end position="1005"/>
    </location>
</feature>
<feature type="transmembrane region" description="Helical" evidence="1">
    <location>
        <begin position="202"/>
        <end position="235"/>
    </location>
</feature>
<feature type="transmembrane region" description="Helical" evidence="1">
    <location>
        <begin position="738"/>
        <end position="762"/>
    </location>
</feature>
<feature type="transmembrane region" description="Helical" evidence="1">
    <location>
        <begin position="806"/>
        <end position="826"/>
    </location>
</feature>
<reference evidence="2 3" key="1">
    <citation type="journal article" date="2012" name="Genome Biol. Evol.">
        <title>Nucleomorph genome sequence of the cryptophyte alga Chroomonas mesostigmatica CCMP1168 reveals lineage-specific gene loss and genome complexity.</title>
        <authorList>
            <person name="Moore C.E."/>
            <person name="Curtis B."/>
            <person name="Mills T."/>
            <person name="Tanifuji G."/>
            <person name="Archibald J.M."/>
        </authorList>
    </citation>
    <scope>NUCLEOTIDE SEQUENCE [LARGE SCALE GENOMIC DNA]</scope>
    <source>
        <strain evidence="2 3">CCMP1168</strain>
    </source>
</reference>
<feature type="transmembrane region" description="Helical" evidence="1">
    <location>
        <begin position="28"/>
        <end position="51"/>
    </location>
</feature>
<dbReference type="Proteomes" id="UP000243348">
    <property type="component" value="Nucleomorph 1"/>
</dbReference>
<evidence type="ECO:0000313" key="2">
    <source>
        <dbReference type="EMBL" id="AFP65234.1"/>
    </source>
</evidence>
<protein>
    <submittedName>
        <fullName evidence="2">Uncharacterized protein</fullName>
    </submittedName>
</protein>
<keyword evidence="1" id="KW-0812">Transmembrane</keyword>
<evidence type="ECO:0000256" key="1">
    <source>
        <dbReference type="SAM" id="Phobius"/>
    </source>
</evidence>
<dbReference type="EMBL" id="CP003680">
    <property type="protein sequence ID" value="AFP65234.1"/>
    <property type="molecule type" value="Genomic_DNA"/>
</dbReference>
<evidence type="ECO:0000313" key="3">
    <source>
        <dbReference type="Proteomes" id="UP000243348"/>
    </source>
</evidence>
<keyword evidence="2" id="KW-0542">Nucleomorph</keyword>
<sequence length="1148" mass="140866">MEKKNFRNSLFLKNIIFSSLQAEKNTKIGLYIELIFILFSEKFYLFVFFLFQTINCKNFLNLKIYDYYRFIKKESLFFLNQGIPSYKITKVLRNLVYSKIFKNTINFLFYFFYQIHIFPFFLKAILTSIVSKKKKKFFSMHFFQIKNKIFPSKFEKLFYHNIRSYIIRIKDLKTFFYFTILLVIKRTFGESQKKFIQKKKKYCFFCIFSRLGSCQNTLFISKILLKIFSIFWFFFKKKKTNCTVMGTNFFNFFSLEFIRGHAFDKNWKYIIYQFIKKKKKIFFLSSLDNFFPFFYSGNFFYFFFTCKNIFIKSKIFYNDISWINFISRFYQVESNYDFRKKKFYNFNFFFNSSKFWPKEKKFNHFRPRFIYENFFSLGKKYIDENSTNLICEEKKRLLDLSFALSKKKKCHFLINRKNSQTESFSEKYFDKKKEIGLKTHKECQLCVKKIFKKKFFCTISILLCISFFYHPISLKLSNLSLKVFKNKFQDSFLKMFHFRFFFFFFFSKTFTKILFPCLSQKISIFFDYLKKIKKKLCFFFFLTVFRSSQNFYFFPRILNVSFLSEDKIGLNFNLFDFFFKKNQINLKLIKSDKKIILKFLKKVFLKKNKFNFYGKKIASYEKFNINQPFYFFGQKNIFEFYLNQKNSKKNLPKREFIKKIHFMEKKKKIFLKNLKTKKKTIEKIFLYYLRYWNYSIKNLKNKKNSELKDMLNLILNDKICFRNSSLKSLLLFLRSGFLFFYTFIIFPNRVYFIMYLLVYIKLFNKTISFFKKITTNFKVCKPYILFRSQQVSIKSLIFWKFSENKIFFLSSLFTQISINLFFNFIFHSDFSSNVFKIKKSDNILYFRKKKEKFTDKQIRLWRCFFLFNCSEHFTKNFQKVKFPKIYLKLTAYEKMMNGFNPNDIIFIEKKNNLDFKTKNKIFDCFLKFYKKKNTKVVSIYFLIFYTLIFYLGFFFDHFYLFIGSKNDPAFRKKLRLFSDEIQRVFFLIKNILILKKFGNFILLFFEKASKKNSNNKNKTYFYFTFGEKLKKMSSCFFSRSKGKISFFPDFFVNKIVSVKTFLKKNFKILSRSSFKTLIKLKFVTWLVLFFKFPNHDFVFFSKCFSSKALSYIKNLSKFKLIFLFDKKNIASAPIFFLNMNFFSKNTFI</sequence>
<organism evidence="2 3">
    <name type="scientific">Chroomonas mesostigmatica CCMP1168</name>
    <dbReference type="NCBI Taxonomy" id="1195612"/>
    <lineage>
        <taxon>Eukaryota</taxon>
        <taxon>Cryptophyceae</taxon>
        <taxon>Pyrenomonadales</taxon>
        <taxon>Chroomonadaceae</taxon>
        <taxon>Chroomonas</taxon>
    </lineage>
</organism>
<feature type="transmembrane region" description="Helical" evidence="1">
    <location>
        <begin position="455"/>
        <end position="472"/>
    </location>
</feature>
<feature type="transmembrane region" description="Helical" evidence="1">
    <location>
        <begin position="492"/>
        <end position="515"/>
    </location>
</feature>
<feature type="transmembrane region" description="Helical" evidence="1">
    <location>
        <begin position="281"/>
        <end position="304"/>
    </location>
</feature>
<proteinExistence type="predicted"/>